<evidence type="ECO:0000313" key="1">
    <source>
        <dbReference type="EMBL" id="WBE14037.1"/>
    </source>
</evidence>
<evidence type="ECO:0000313" key="2">
    <source>
        <dbReference type="Proteomes" id="UP000052103"/>
    </source>
</evidence>
<sequence length="47" mass="4957">MGLLDHERKYPCPHDGCDGQLVIVQGNVGGSIKEIEHVGGESSSGHL</sequence>
<dbReference type="KEGG" id="vg:60339518"/>
<dbReference type="Proteomes" id="UP000052103">
    <property type="component" value="Segment"/>
</dbReference>
<dbReference type="EMBL" id="AY048850">
    <property type="protein sequence ID" value="WBE14037.1"/>
    <property type="molecule type" value="Genomic_DNA"/>
</dbReference>
<dbReference type="GeneID" id="60339518"/>
<keyword evidence="2" id="KW-1185">Reference proteome</keyword>
<name>A0AAE9VL37_9VIRU</name>
<reference evidence="1 2" key="1">
    <citation type="journal article" date="2003" name="FEMS Microbiol. Lett.">
        <title>Characterization of a novel plasmid from extremely halophilic Archaea: nucleotide sequence and function analysis.</title>
        <authorList>
            <person name="Ye X."/>
            <person name="Ou J."/>
            <person name="Ni L."/>
            <person name="Shi W."/>
            <person name="Shen P."/>
        </authorList>
    </citation>
    <scope>NUCLEOTIDE SEQUENCE [LARGE SCALE GENOMIC DNA]</scope>
</reference>
<dbReference type="RefSeq" id="YP_010581794.1">
    <property type="nucleotide sequence ID" value="NC_003158.2"/>
</dbReference>
<protein>
    <submittedName>
        <fullName evidence="1">Uncharacterized protein</fullName>
    </submittedName>
</protein>
<organism evidence="1 2">
    <name type="scientific">Saline Natrinema sp. J7-1 virus 1</name>
    <dbReference type="NCBI Taxonomy" id="2847285"/>
    <lineage>
        <taxon>Viruses</taxon>
        <taxon>Singelaviria</taxon>
        <taxon>Helvetiavirae</taxon>
        <taxon>Dividoviricota</taxon>
        <taxon>Laserviricetes</taxon>
        <taxon>Halopanivirales</taxon>
        <taxon>Simuloviridae</taxon>
        <taxon>Yingchengvirus</taxon>
        <taxon>Yingchengvirus sinense</taxon>
        <taxon>Yingchengvirus SNJ1</taxon>
    </lineage>
</organism>
<accession>A0AAE9VL37</accession>
<proteinExistence type="predicted"/>
<reference evidence="1 2" key="2">
    <citation type="journal article" date="2012" name="Virology">
        <title>Temperate membrane-containing halophilic archaeal virus SNJ1 has a circular dsDNA genome identical to that of plasmid pHH205.</title>
        <authorList>
            <person name="Zhang Z."/>
            <person name="Liu Y."/>
            <person name="Wang S."/>
            <person name="Yang D."/>
            <person name="Cheng Y."/>
            <person name="Hu J."/>
            <person name="Chen J."/>
            <person name="Mei Y."/>
            <person name="Shen P."/>
            <person name="Bamford D.H."/>
            <person name="Chen X."/>
        </authorList>
    </citation>
    <scope>NUCLEOTIDE SEQUENCE [LARGE SCALE GENOMIC DNA]</scope>
</reference>